<name>A0A2P8HNP6_CHINA</name>
<dbReference type="AlphaFoldDB" id="A0A2P8HNP6"/>
<comment type="caution">
    <text evidence="1">The sequence shown here is derived from an EMBL/GenBank/DDBJ whole genome shotgun (WGS) entry which is preliminary data.</text>
</comment>
<gene>
    <name evidence="1" type="ORF">CLV51_102700</name>
</gene>
<proteinExistence type="predicted"/>
<keyword evidence="2" id="KW-1185">Reference proteome</keyword>
<dbReference type="Proteomes" id="UP000240971">
    <property type="component" value="Unassembled WGS sequence"/>
</dbReference>
<reference evidence="1 2" key="1">
    <citation type="submission" date="2018-03" db="EMBL/GenBank/DDBJ databases">
        <title>Genomic Encyclopedia of Archaeal and Bacterial Type Strains, Phase II (KMG-II): from individual species to whole genera.</title>
        <authorList>
            <person name="Goeker M."/>
        </authorList>
    </citation>
    <scope>NUCLEOTIDE SEQUENCE [LARGE SCALE GENOMIC DNA]</scope>
    <source>
        <strain evidence="1 2">DSM 24859</strain>
    </source>
</reference>
<accession>A0A2P8HNP6</accession>
<evidence type="ECO:0000313" key="2">
    <source>
        <dbReference type="Proteomes" id="UP000240971"/>
    </source>
</evidence>
<dbReference type="RefSeq" id="WP_106528264.1">
    <property type="nucleotide sequence ID" value="NZ_PYAW01000002.1"/>
</dbReference>
<evidence type="ECO:0000313" key="1">
    <source>
        <dbReference type="EMBL" id="PSL47840.1"/>
    </source>
</evidence>
<dbReference type="EMBL" id="PYAW01000002">
    <property type="protein sequence ID" value="PSL47840.1"/>
    <property type="molecule type" value="Genomic_DNA"/>
</dbReference>
<dbReference type="OrthoDB" id="671944at2"/>
<sequence length="126" mass="14767">MYHQAHNGLTDLEYKQLCKSWSKILETLRADNAVLINHLSEVLKGTAKRSFIEEAEEFQLSMLDKEETLILLRHELREQLDWLESQPAEKEAPHQYATLKSDMEQMVQEYERMKAAFLAFVAAERV</sequence>
<protein>
    <submittedName>
        <fullName evidence="1">Uncharacterized protein</fullName>
    </submittedName>
</protein>
<organism evidence="1 2">
    <name type="scientific">Chitinophaga niastensis</name>
    <dbReference type="NCBI Taxonomy" id="536980"/>
    <lineage>
        <taxon>Bacteria</taxon>
        <taxon>Pseudomonadati</taxon>
        <taxon>Bacteroidota</taxon>
        <taxon>Chitinophagia</taxon>
        <taxon>Chitinophagales</taxon>
        <taxon>Chitinophagaceae</taxon>
        <taxon>Chitinophaga</taxon>
    </lineage>
</organism>